<dbReference type="RefSeq" id="WP_133590590.1">
    <property type="nucleotide sequence ID" value="NZ_CP037953.1"/>
</dbReference>
<dbReference type="Gene3D" id="3.50.50.60">
    <property type="entry name" value="FAD/NAD(P)-binding domain"/>
    <property type="match status" value="1"/>
</dbReference>
<keyword evidence="6" id="KW-0521">NADP</keyword>
<reference evidence="8 9" key="1">
    <citation type="submission" date="2019-03" db="EMBL/GenBank/DDBJ databases">
        <title>Genomic Encyclopedia of Type Strains, Phase IV (KMG-IV): sequencing the most valuable type-strain genomes for metagenomic binning, comparative biology and taxonomic classification.</title>
        <authorList>
            <person name="Goeker M."/>
        </authorList>
    </citation>
    <scope>NUCLEOTIDE SEQUENCE [LARGE SCALE GENOMIC DNA]</scope>
    <source>
        <strain evidence="8 9">DSM 103792</strain>
    </source>
</reference>
<gene>
    <name evidence="8" type="ORF">EV696_10894</name>
</gene>
<dbReference type="SUPFAM" id="SSF51905">
    <property type="entry name" value="FAD/NAD(P)-binding domain"/>
    <property type="match status" value="2"/>
</dbReference>
<comment type="cofactor">
    <cofactor evidence="1">
        <name>FAD</name>
        <dbReference type="ChEBI" id="CHEBI:57692"/>
    </cofactor>
</comment>
<keyword evidence="5" id="KW-0274">FAD</keyword>
<dbReference type="GO" id="GO:0016491">
    <property type="term" value="F:oxidoreductase activity"/>
    <property type="evidence" value="ECO:0007669"/>
    <property type="project" value="UniProtKB-KW"/>
</dbReference>
<sequence length="428" mass="48299">MTDTLHLAGIGIGPFNLSIAALLDGINTSVRFFDSKPEFSWHPDLLLPGASLQTSFLKDLVTPVAPTNPHSFLAYLVAHKRFYAFLNAEQRAVSRQEFADYFSWVARRLPSLQFASGVSDVVFERDHFVLCIGEQKIKARNISVGTGRRPHVPACCQPHISAECFHALEIGRRQPDLRGKRVAVIGGGQTGAEIVLNLLDQQWGRCEQLLWLTRRPNLQPLDETPFTNEFFTPEYVSAFQQLPWQRRQRLVAEQKLASDGVSPQTLTQLYQRLYRQRYLDGSADLLQLLPNRELMALSRDQDFVLTVHDALHGDHSQYRADVIILCTGLSDAFPACLQSLRERLECDEQGRPRLDAQFRVGWDGPRHNRIYLLNAGRYSHGVAEQQLSLMAWRSACVINDLLGEPRFDIRSGGGLLDWQTPAVTEAVA</sequence>
<keyword evidence="7" id="KW-0560">Oxidoreductase</keyword>
<comment type="similarity">
    <text evidence="3">Belongs to the lysine N(6)-hydroxylase/L-ornithine N(5)-oxygenase family.</text>
</comment>
<evidence type="ECO:0000256" key="3">
    <source>
        <dbReference type="ARBA" id="ARBA00007588"/>
    </source>
</evidence>
<evidence type="ECO:0000313" key="9">
    <source>
        <dbReference type="Proteomes" id="UP000295375"/>
    </source>
</evidence>
<comment type="pathway">
    <text evidence="2">Siderophore biosynthesis.</text>
</comment>
<evidence type="ECO:0000256" key="5">
    <source>
        <dbReference type="ARBA" id="ARBA00022827"/>
    </source>
</evidence>
<name>A0A4R6UX02_9GAMM</name>
<dbReference type="InterPro" id="IPR036188">
    <property type="entry name" value="FAD/NAD-bd_sf"/>
</dbReference>
<dbReference type="AlphaFoldDB" id="A0A4R6UX02"/>
<dbReference type="Proteomes" id="UP000295375">
    <property type="component" value="Unassembled WGS sequence"/>
</dbReference>
<protein>
    <submittedName>
        <fullName evidence="8">Lysine N6-hydroxylase</fullName>
    </submittedName>
</protein>
<evidence type="ECO:0000313" key="8">
    <source>
        <dbReference type="EMBL" id="TDQ48114.1"/>
    </source>
</evidence>
<evidence type="ECO:0000256" key="1">
    <source>
        <dbReference type="ARBA" id="ARBA00001974"/>
    </source>
</evidence>
<dbReference type="EMBL" id="SNYM01000008">
    <property type="protein sequence ID" value="TDQ48114.1"/>
    <property type="molecule type" value="Genomic_DNA"/>
</dbReference>
<dbReference type="InterPro" id="IPR025700">
    <property type="entry name" value="Lys/Orn_oxygenase"/>
</dbReference>
<evidence type="ECO:0000256" key="7">
    <source>
        <dbReference type="ARBA" id="ARBA00023002"/>
    </source>
</evidence>
<evidence type="ECO:0000256" key="2">
    <source>
        <dbReference type="ARBA" id="ARBA00004924"/>
    </source>
</evidence>
<evidence type="ECO:0000256" key="4">
    <source>
        <dbReference type="ARBA" id="ARBA00022630"/>
    </source>
</evidence>
<comment type="caution">
    <text evidence="8">The sequence shown here is derived from an EMBL/GenBank/DDBJ whole genome shotgun (WGS) entry which is preliminary data.</text>
</comment>
<organism evidence="8 9">
    <name type="scientific">Permianibacter aggregans</name>
    <dbReference type="NCBI Taxonomy" id="1510150"/>
    <lineage>
        <taxon>Bacteria</taxon>
        <taxon>Pseudomonadati</taxon>
        <taxon>Pseudomonadota</taxon>
        <taxon>Gammaproteobacteria</taxon>
        <taxon>Pseudomonadales</taxon>
        <taxon>Pseudomonadaceae</taxon>
        <taxon>Permianibacter</taxon>
    </lineage>
</organism>
<dbReference type="PANTHER" id="PTHR42802:SF1">
    <property type="entry name" value="L-ORNITHINE N(5)-MONOOXYGENASE"/>
    <property type="match status" value="1"/>
</dbReference>
<keyword evidence="9" id="KW-1185">Reference proteome</keyword>
<proteinExistence type="inferred from homology"/>
<dbReference type="OrthoDB" id="7527071at2"/>
<dbReference type="Pfam" id="PF13434">
    <property type="entry name" value="Lys_Orn_oxgnase"/>
    <property type="match status" value="1"/>
</dbReference>
<accession>A0A4R6UX02</accession>
<dbReference type="PANTHER" id="PTHR42802">
    <property type="entry name" value="MONOOXYGENASE"/>
    <property type="match status" value="1"/>
</dbReference>
<evidence type="ECO:0000256" key="6">
    <source>
        <dbReference type="ARBA" id="ARBA00022857"/>
    </source>
</evidence>
<keyword evidence="4" id="KW-0285">Flavoprotein</keyword>